<evidence type="ECO:0000259" key="10">
    <source>
        <dbReference type="PROSITE" id="PS50968"/>
    </source>
</evidence>
<dbReference type="Gene3D" id="2.40.50.100">
    <property type="match status" value="1"/>
</dbReference>
<comment type="function">
    <text evidence="1 9">This protein is a component of the acetyl coenzyme A carboxylase complex; first, biotin carboxylase catalyzes the carboxylation of the carrier protein and then the transcarboxylase transfers the carboxyl group to form malonyl-CoA.</text>
</comment>
<organism evidence="11 12">
    <name type="scientific">Octadecabacter antarcticus 307</name>
    <dbReference type="NCBI Taxonomy" id="391626"/>
    <lineage>
        <taxon>Bacteria</taxon>
        <taxon>Pseudomonadati</taxon>
        <taxon>Pseudomonadota</taxon>
        <taxon>Alphaproteobacteria</taxon>
        <taxon>Rhodobacterales</taxon>
        <taxon>Roseobacteraceae</taxon>
        <taxon>Octadecabacter</taxon>
    </lineage>
</organism>
<keyword evidence="7 9" id="KW-0275">Fatty acid biosynthesis</keyword>
<evidence type="ECO:0000256" key="2">
    <source>
        <dbReference type="ARBA" id="ARBA00005194"/>
    </source>
</evidence>
<sequence>MTKTTPQNSDRDSDVSFIKALAELLRENDLTELQVKRDYGENDSLNVRVSRKPPAQVVTQIAAAAPVHMAAAPAAAASPAPEASADPASLPGAVTSPMVGTVYMSPEPDVAAFVKIGDKVSEGDTLLIIEAMKTMNHIPAPKSGTVKRLLVEDGAPVEFGAPLMIVE</sequence>
<evidence type="ECO:0000313" key="11">
    <source>
        <dbReference type="EMBL" id="AGI66969.1"/>
    </source>
</evidence>
<evidence type="ECO:0000256" key="1">
    <source>
        <dbReference type="ARBA" id="ARBA00003761"/>
    </source>
</evidence>
<dbReference type="Pfam" id="PF00364">
    <property type="entry name" value="Biotin_lipoyl"/>
    <property type="match status" value="1"/>
</dbReference>
<evidence type="ECO:0000256" key="5">
    <source>
        <dbReference type="ARBA" id="ARBA00022832"/>
    </source>
</evidence>
<dbReference type="KEGG" id="oat:OAN307_c12750"/>
<name>M9R2Z9_9RHOB</name>
<protein>
    <recommendedName>
        <fullName evidence="3 9">Biotin carboxyl carrier protein of acetyl-CoA carboxylase</fullName>
    </recommendedName>
</protein>
<dbReference type="RefSeq" id="WP_015499011.1">
    <property type="nucleotide sequence ID" value="NC_020911.1"/>
</dbReference>
<dbReference type="InterPro" id="IPR050709">
    <property type="entry name" value="Biotin_Carboxyl_Carrier/Decarb"/>
</dbReference>
<reference evidence="11 12" key="1">
    <citation type="journal article" date="2013" name="PLoS ONE">
        <title>Poles Apart: Arctic and Antarctic Octadecabacter strains Share High Genome Plasticity and a New Type of Xanthorhodopsin.</title>
        <authorList>
            <person name="Vollmers J."/>
            <person name="Voget S."/>
            <person name="Dietrich S."/>
            <person name="Gollnow K."/>
            <person name="Smits M."/>
            <person name="Meyer K."/>
            <person name="Brinkhoff T."/>
            <person name="Simon M."/>
            <person name="Daniel R."/>
        </authorList>
    </citation>
    <scope>NUCLEOTIDE SEQUENCE [LARGE SCALE GENOMIC DNA]</scope>
    <source>
        <strain evidence="11 12">307</strain>
    </source>
</reference>
<dbReference type="CDD" id="cd06850">
    <property type="entry name" value="biotinyl_domain"/>
    <property type="match status" value="1"/>
</dbReference>
<dbReference type="InterPro" id="IPR011053">
    <property type="entry name" value="Single_hybrid_motif"/>
</dbReference>
<dbReference type="PROSITE" id="PS00188">
    <property type="entry name" value="BIOTIN"/>
    <property type="match status" value="1"/>
</dbReference>
<dbReference type="PROSITE" id="PS50968">
    <property type="entry name" value="BIOTINYL_LIPOYL"/>
    <property type="match status" value="1"/>
</dbReference>
<evidence type="ECO:0000256" key="4">
    <source>
        <dbReference type="ARBA" id="ARBA00022516"/>
    </source>
</evidence>
<dbReference type="InterPro" id="IPR001882">
    <property type="entry name" value="Biotin_BS"/>
</dbReference>
<evidence type="ECO:0000256" key="8">
    <source>
        <dbReference type="ARBA" id="ARBA00023267"/>
    </source>
</evidence>
<keyword evidence="5 9" id="KW-0276">Fatty acid metabolism</keyword>
<keyword evidence="12" id="KW-1185">Reference proteome</keyword>
<dbReference type="InterPro" id="IPR000089">
    <property type="entry name" value="Biotin_lipoyl"/>
</dbReference>
<dbReference type="GO" id="GO:0003989">
    <property type="term" value="F:acetyl-CoA carboxylase activity"/>
    <property type="evidence" value="ECO:0007669"/>
    <property type="project" value="InterPro"/>
</dbReference>
<gene>
    <name evidence="11" type="ORF">OAN307_c12750</name>
</gene>
<dbReference type="UniPathway" id="UPA00094"/>
<evidence type="ECO:0000256" key="9">
    <source>
        <dbReference type="RuleBase" id="RU364072"/>
    </source>
</evidence>
<dbReference type="GO" id="GO:0009317">
    <property type="term" value="C:acetyl-CoA carboxylase complex"/>
    <property type="evidence" value="ECO:0007669"/>
    <property type="project" value="InterPro"/>
</dbReference>
<evidence type="ECO:0000256" key="7">
    <source>
        <dbReference type="ARBA" id="ARBA00023160"/>
    </source>
</evidence>
<dbReference type="EMBL" id="CP003740">
    <property type="protein sequence ID" value="AGI66969.1"/>
    <property type="molecule type" value="Genomic_DNA"/>
</dbReference>
<dbReference type="SUPFAM" id="SSF51230">
    <property type="entry name" value="Single hybrid motif"/>
    <property type="match status" value="1"/>
</dbReference>
<proteinExistence type="predicted"/>
<feature type="domain" description="Lipoyl-binding" evidence="10">
    <location>
        <begin position="91"/>
        <end position="167"/>
    </location>
</feature>
<dbReference type="AlphaFoldDB" id="M9R2Z9"/>
<evidence type="ECO:0000256" key="6">
    <source>
        <dbReference type="ARBA" id="ARBA00023098"/>
    </source>
</evidence>
<dbReference type="PRINTS" id="PR01071">
    <property type="entry name" value="ACOABIOTINCC"/>
</dbReference>
<dbReference type="FunFam" id="2.40.50.100:FF:000003">
    <property type="entry name" value="Acetyl-CoA carboxylase biotin carboxyl carrier protein"/>
    <property type="match status" value="1"/>
</dbReference>
<dbReference type="PANTHER" id="PTHR45266">
    <property type="entry name" value="OXALOACETATE DECARBOXYLASE ALPHA CHAIN"/>
    <property type="match status" value="1"/>
</dbReference>
<dbReference type="NCBIfam" id="TIGR00531">
    <property type="entry name" value="BCCP"/>
    <property type="match status" value="1"/>
</dbReference>
<dbReference type="STRING" id="391626.OAN307_c12750"/>
<comment type="pathway">
    <text evidence="2 9">Lipid metabolism; fatty acid biosynthesis.</text>
</comment>
<dbReference type="PANTHER" id="PTHR45266:SF3">
    <property type="entry name" value="OXALOACETATE DECARBOXYLASE ALPHA CHAIN"/>
    <property type="match status" value="1"/>
</dbReference>
<keyword evidence="4 9" id="KW-0444">Lipid biosynthesis</keyword>
<evidence type="ECO:0000256" key="3">
    <source>
        <dbReference type="ARBA" id="ARBA00017562"/>
    </source>
</evidence>
<dbReference type="eggNOG" id="COG0511">
    <property type="taxonomic scope" value="Bacteria"/>
</dbReference>
<dbReference type="OrthoDB" id="9811735at2"/>
<dbReference type="GO" id="GO:0006633">
    <property type="term" value="P:fatty acid biosynthetic process"/>
    <property type="evidence" value="ECO:0007669"/>
    <property type="project" value="UniProtKB-UniPathway"/>
</dbReference>
<dbReference type="InterPro" id="IPR001249">
    <property type="entry name" value="AcCoA_biotinCC"/>
</dbReference>
<keyword evidence="6 9" id="KW-0443">Lipid metabolism</keyword>
<dbReference type="HOGENOM" id="CLU_016733_3_1_5"/>
<keyword evidence="8 9" id="KW-0092">Biotin</keyword>
<accession>M9R2Z9</accession>
<evidence type="ECO:0000313" key="12">
    <source>
        <dbReference type="Proteomes" id="UP000005307"/>
    </source>
</evidence>
<dbReference type="Proteomes" id="UP000005307">
    <property type="component" value="Chromosome"/>
</dbReference>